<keyword evidence="3" id="KW-1185">Reference proteome</keyword>
<dbReference type="AlphaFoldDB" id="A0A6M1SPG1"/>
<proteinExistence type="predicted"/>
<dbReference type="EMBL" id="JAALLT010000003">
    <property type="protein sequence ID" value="NGP77261.1"/>
    <property type="molecule type" value="Genomic_DNA"/>
</dbReference>
<feature type="transmembrane region" description="Helical" evidence="1">
    <location>
        <begin position="54"/>
        <end position="71"/>
    </location>
</feature>
<organism evidence="2 3">
    <name type="scientific">Halalkalibaculum roseum</name>
    <dbReference type="NCBI Taxonomy" id="2709311"/>
    <lineage>
        <taxon>Bacteria</taxon>
        <taxon>Pseudomonadati</taxon>
        <taxon>Balneolota</taxon>
        <taxon>Balneolia</taxon>
        <taxon>Balneolales</taxon>
        <taxon>Balneolaceae</taxon>
        <taxon>Halalkalibaculum</taxon>
    </lineage>
</organism>
<dbReference type="Proteomes" id="UP000473278">
    <property type="component" value="Unassembled WGS sequence"/>
</dbReference>
<comment type="caution">
    <text evidence="2">The sequence shown here is derived from an EMBL/GenBank/DDBJ whole genome shotgun (WGS) entry which is preliminary data.</text>
</comment>
<dbReference type="RefSeq" id="WP_165142418.1">
    <property type="nucleotide sequence ID" value="NZ_JAALLT010000003.1"/>
</dbReference>
<keyword evidence="1" id="KW-1133">Transmembrane helix</keyword>
<reference evidence="2 3" key="1">
    <citation type="submission" date="2020-02" db="EMBL/GenBank/DDBJ databases">
        <title>Balneolaceae bacterium YR4-1, complete genome.</title>
        <authorList>
            <person name="Li Y."/>
            <person name="Wu S."/>
        </authorList>
    </citation>
    <scope>NUCLEOTIDE SEQUENCE [LARGE SCALE GENOMIC DNA]</scope>
    <source>
        <strain evidence="2 3">YR4-1</strain>
    </source>
</reference>
<protein>
    <submittedName>
        <fullName evidence="2">Uncharacterized protein</fullName>
    </submittedName>
</protein>
<keyword evidence="1" id="KW-0472">Membrane</keyword>
<evidence type="ECO:0000313" key="3">
    <source>
        <dbReference type="Proteomes" id="UP000473278"/>
    </source>
</evidence>
<feature type="transmembrane region" description="Helical" evidence="1">
    <location>
        <begin position="78"/>
        <end position="96"/>
    </location>
</feature>
<name>A0A6M1SPG1_9BACT</name>
<feature type="transmembrane region" description="Helical" evidence="1">
    <location>
        <begin position="116"/>
        <end position="138"/>
    </location>
</feature>
<sequence length="144" mass="17251">MEAFSQKWFTMYYLCLGVLVFLSGFIVMVSYRRIKNYLTREAENEDPPVALRNLLKYLFLFTIPCLVFSFMPFSWIELLFSIWSFFIVYIAGIQLVRWNQTRVLIRQNHEKLEWYILFTGAMMVAVGLVILLLAYFVIRRTNLF</sequence>
<evidence type="ECO:0000256" key="1">
    <source>
        <dbReference type="SAM" id="Phobius"/>
    </source>
</evidence>
<gene>
    <name evidence="2" type="ORF">G3570_11485</name>
</gene>
<accession>A0A6M1SPG1</accession>
<feature type="transmembrane region" description="Helical" evidence="1">
    <location>
        <begin position="12"/>
        <end position="34"/>
    </location>
</feature>
<keyword evidence="1" id="KW-0812">Transmembrane</keyword>
<evidence type="ECO:0000313" key="2">
    <source>
        <dbReference type="EMBL" id="NGP77261.1"/>
    </source>
</evidence>